<dbReference type="EMBL" id="AZFK01000008">
    <property type="protein sequence ID" value="KRL92179.1"/>
    <property type="molecule type" value="Genomic_DNA"/>
</dbReference>
<comment type="caution">
    <text evidence="4">The sequence shown here is derived from an EMBL/GenBank/DDBJ whole genome shotgun (WGS) entry which is preliminary data.</text>
</comment>
<dbReference type="GO" id="GO:0016757">
    <property type="term" value="F:glycosyltransferase activity"/>
    <property type="evidence" value="ECO:0007669"/>
    <property type="project" value="UniProtKB-KW"/>
</dbReference>
<evidence type="ECO:0000256" key="2">
    <source>
        <dbReference type="ARBA" id="ARBA00022679"/>
    </source>
</evidence>
<organism evidence="4 5">
    <name type="scientific">Limosilactobacillus ingluviei DSM 15946</name>
    <dbReference type="NCBI Taxonomy" id="1423760"/>
    <lineage>
        <taxon>Bacteria</taxon>
        <taxon>Bacillati</taxon>
        <taxon>Bacillota</taxon>
        <taxon>Bacilli</taxon>
        <taxon>Lactobacillales</taxon>
        <taxon>Lactobacillaceae</taxon>
        <taxon>Limosilactobacillus</taxon>
    </lineage>
</organism>
<sequence>MTKISVIIPVYNKEKYIEACLKSVDKQTFKDFEVLIIDDGSTDRSKQIIDCFITNRPRYTLLNGKHNGVAEARNIGLKNATGEWVTFIDADDWIEDDYLETLYSEQNEADLVVSGLLEFNNGKYTTSVEIDDSRLRFPTQESISQIFSYKWYPIFSIAVTKLYLRKIIEDHQIYFEKQQYGEDSLFVIEYLKFTNNIKTLSYSGYVNRIIKGTLSHQFRDDVWQVTLEQTKRINLNWNLDYSQEWQYMYCRSIKLALLNARGDWHQFRNQIKEIVHDDDFNKIQKSSFERKSDAVILFLLSHKFWHLLFLVYRIKF</sequence>
<reference evidence="4 5" key="1">
    <citation type="journal article" date="2015" name="Genome Announc.">
        <title>Expanding the biotechnology potential of lactobacilli through comparative genomics of 213 strains and associated genera.</title>
        <authorList>
            <person name="Sun Z."/>
            <person name="Harris H.M."/>
            <person name="McCann A."/>
            <person name="Guo C."/>
            <person name="Argimon S."/>
            <person name="Zhang W."/>
            <person name="Yang X."/>
            <person name="Jeffery I.B."/>
            <person name="Cooney J.C."/>
            <person name="Kagawa T.F."/>
            <person name="Liu W."/>
            <person name="Song Y."/>
            <person name="Salvetti E."/>
            <person name="Wrobel A."/>
            <person name="Rasinkangas P."/>
            <person name="Parkhill J."/>
            <person name="Rea M.C."/>
            <person name="O'Sullivan O."/>
            <person name="Ritari J."/>
            <person name="Douillard F.P."/>
            <person name="Paul Ross R."/>
            <person name="Yang R."/>
            <person name="Briner A.E."/>
            <person name="Felis G.E."/>
            <person name="de Vos W.M."/>
            <person name="Barrangou R."/>
            <person name="Klaenhammer T.R."/>
            <person name="Caufield P.W."/>
            <person name="Cui Y."/>
            <person name="Zhang H."/>
            <person name="O'Toole P.W."/>
        </authorList>
    </citation>
    <scope>NUCLEOTIDE SEQUENCE [LARGE SCALE GENOMIC DNA]</scope>
    <source>
        <strain evidence="4 5">DSM 15946</strain>
    </source>
</reference>
<accession>A0A0R1ULG5</accession>
<dbReference type="PATRIC" id="fig|1423760.3.peg.92"/>
<proteinExistence type="predicted"/>
<dbReference type="Pfam" id="PF00535">
    <property type="entry name" value="Glycos_transf_2"/>
    <property type="match status" value="1"/>
</dbReference>
<keyword evidence="2 4" id="KW-0808">Transferase</keyword>
<dbReference type="CDD" id="cd00761">
    <property type="entry name" value="Glyco_tranf_GTA_type"/>
    <property type="match status" value="1"/>
</dbReference>
<keyword evidence="1" id="KW-0328">Glycosyltransferase</keyword>
<dbReference type="Gene3D" id="3.90.550.10">
    <property type="entry name" value="Spore Coat Polysaccharide Biosynthesis Protein SpsA, Chain A"/>
    <property type="match status" value="1"/>
</dbReference>
<feature type="domain" description="Glycosyltransferase 2-like" evidence="3">
    <location>
        <begin position="5"/>
        <end position="170"/>
    </location>
</feature>
<gene>
    <name evidence="4" type="ORF">FC43_GL000086</name>
</gene>
<protein>
    <submittedName>
        <fullName evidence="4">Glycosyl transferase</fullName>
    </submittedName>
</protein>
<evidence type="ECO:0000313" key="4">
    <source>
        <dbReference type="EMBL" id="KRL92179.1"/>
    </source>
</evidence>
<dbReference type="InterPro" id="IPR029044">
    <property type="entry name" value="Nucleotide-diphossugar_trans"/>
</dbReference>
<dbReference type="SUPFAM" id="SSF53448">
    <property type="entry name" value="Nucleotide-diphospho-sugar transferases"/>
    <property type="match status" value="1"/>
</dbReference>
<evidence type="ECO:0000313" key="5">
    <source>
        <dbReference type="Proteomes" id="UP000050816"/>
    </source>
</evidence>
<dbReference type="RefSeq" id="WP_056953627.1">
    <property type="nucleotide sequence ID" value="NZ_AZFK01000008.1"/>
</dbReference>
<dbReference type="PANTHER" id="PTHR22916:SF51">
    <property type="entry name" value="GLYCOSYLTRANSFERASE EPSH-RELATED"/>
    <property type="match status" value="1"/>
</dbReference>
<dbReference type="PANTHER" id="PTHR22916">
    <property type="entry name" value="GLYCOSYLTRANSFERASE"/>
    <property type="match status" value="1"/>
</dbReference>
<dbReference type="InterPro" id="IPR001173">
    <property type="entry name" value="Glyco_trans_2-like"/>
</dbReference>
<evidence type="ECO:0000259" key="3">
    <source>
        <dbReference type="Pfam" id="PF00535"/>
    </source>
</evidence>
<name>A0A0R1ULG5_9LACO</name>
<dbReference type="Proteomes" id="UP000050816">
    <property type="component" value="Unassembled WGS sequence"/>
</dbReference>
<dbReference type="AlphaFoldDB" id="A0A0R1ULG5"/>
<evidence type="ECO:0000256" key="1">
    <source>
        <dbReference type="ARBA" id="ARBA00022676"/>
    </source>
</evidence>